<dbReference type="Pfam" id="PF12588">
    <property type="entry name" value="PSDC"/>
    <property type="match status" value="1"/>
</dbReference>
<dbReference type="EMBL" id="SDEE01000959">
    <property type="protein sequence ID" value="RXW13292.1"/>
    <property type="molecule type" value="Genomic_DNA"/>
</dbReference>
<sequence>MSDPHDKLTEQLRRGGWHAADHDVLESWLKEQVHAVHRSEKSLHPTIQELKDMIDNDGDMYMGFNRMLEGDPVVKDYNVLLKTMNRFLTRAPYYDR</sequence>
<evidence type="ECO:0000259" key="1">
    <source>
        <dbReference type="Pfam" id="PF12588"/>
    </source>
</evidence>
<name>A0A4Q2D388_9AGAR</name>
<dbReference type="Proteomes" id="UP000290288">
    <property type="component" value="Unassembled WGS sequence"/>
</dbReference>
<evidence type="ECO:0000313" key="3">
    <source>
        <dbReference type="Proteomes" id="UP000290288"/>
    </source>
</evidence>
<feature type="domain" description="L-tryptophan decarboxylase PsiD-like" evidence="1">
    <location>
        <begin position="44"/>
        <end position="94"/>
    </location>
</feature>
<keyword evidence="3" id="KW-1185">Reference proteome</keyword>
<dbReference type="OrthoDB" id="5973539at2759"/>
<organism evidence="2 3">
    <name type="scientific">Candolleomyces aberdarensis</name>
    <dbReference type="NCBI Taxonomy" id="2316362"/>
    <lineage>
        <taxon>Eukaryota</taxon>
        <taxon>Fungi</taxon>
        <taxon>Dikarya</taxon>
        <taxon>Basidiomycota</taxon>
        <taxon>Agaricomycotina</taxon>
        <taxon>Agaricomycetes</taxon>
        <taxon>Agaricomycetidae</taxon>
        <taxon>Agaricales</taxon>
        <taxon>Agaricineae</taxon>
        <taxon>Psathyrellaceae</taxon>
        <taxon>Candolleomyces</taxon>
    </lineage>
</organism>
<reference evidence="2 3" key="1">
    <citation type="submission" date="2019-01" db="EMBL/GenBank/DDBJ databases">
        <title>Draft genome sequence of Psathyrella aberdarensis IHI B618.</title>
        <authorList>
            <person name="Buettner E."/>
            <person name="Kellner H."/>
        </authorList>
    </citation>
    <scope>NUCLEOTIDE SEQUENCE [LARGE SCALE GENOMIC DNA]</scope>
    <source>
        <strain evidence="2 3">IHI B618</strain>
    </source>
</reference>
<dbReference type="InterPro" id="IPR022237">
    <property type="entry name" value="PsiD-like"/>
</dbReference>
<proteinExistence type="predicted"/>
<accession>A0A4Q2D388</accession>
<evidence type="ECO:0000313" key="2">
    <source>
        <dbReference type="EMBL" id="RXW13292.1"/>
    </source>
</evidence>
<dbReference type="STRING" id="2316362.A0A4Q2D388"/>
<protein>
    <recommendedName>
        <fullName evidence="1">L-tryptophan decarboxylase PsiD-like domain-containing protein</fullName>
    </recommendedName>
</protein>
<comment type="caution">
    <text evidence="2">The sequence shown here is derived from an EMBL/GenBank/DDBJ whole genome shotgun (WGS) entry which is preliminary data.</text>
</comment>
<gene>
    <name evidence="2" type="ORF">EST38_g12562</name>
</gene>
<dbReference type="AlphaFoldDB" id="A0A4Q2D388"/>